<proteinExistence type="predicted"/>
<dbReference type="PROSITE" id="PS50053">
    <property type="entry name" value="UBIQUITIN_2"/>
    <property type="match status" value="1"/>
</dbReference>
<dbReference type="OrthoDB" id="9450922at2759"/>
<dbReference type="AlphaFoldDB" id="A0A5J4VB34"/>
<evidence type="ECO:0000313" key="2">
    <source>
        <dbReference type="EMBL" id="KAA6379657.1"/>
    </source>
</evidence>
<feature type="domain" description="Ubiquitin-like" evidence="1">
    <location>
        <begin position="1"/>
        <end position="70"/>
    </location>
</feature>
<dbReference type="SUPFAM" id="SSF54236">
    <property type="entry name" value="Ubiquitin-like"/>
    <property type="match status" value="1"/>
</dbReference>
<dbReference type="CDD" id="cd17039">
    <property type="entry name" value="Ubl_ubiquitin_like"/>
    <property type="match status" value="1"/>
</dbReference>
<protein>
    <recommendedName>
        <fullName evidence="1">Ubiquitin-like domain-containing protein</fullName>
    </recommendedName>
</protein>
<dbReference type="Gene3D" id="3.10.20.90">
    <property type="entry name" value="Phosphatidylinositol 3-kinase Catalytic Subunit, Chain A, domain 1"/>
    <property type="match status" value="1"/>
</dbReference>
<organism evidence="2 3">
    <name type="scientific">Streblomastix strix</name>
    <dbReference type="NCBI Taxonomy" id="222440"/>
    <lineage>
        <taxon>Eukaryota</taxon>
        <taxon>Metamonada</taxon>
        <taxon>Preaxostyla</taxon>
        <taxon>Oxymonadida</taxon>
        <taxon>Streblomastigidae</taxon>
        <taxon>Streblomastix</taxon>
    </lineage>
</organism>
<dbReference type="InterPro" id="IPR000626">
    <property type="entry name" value="Ubiquitin-like_dom"/>
</dbReference>
<accession>A0A5J4VB34</accession>
<dbReference type="Pfam" id="PF00240">
    <property type="entry name" value="ubiquitin"/>
    <property type="match status" value="1"/>
</dbReference>
<dbReference type="Proteomes" id="UP000324800">
    <property type="component" value="Unassembled WGS sequence"/>
</dbReference>
<comment type="caution">
    <text evidence="2">The sequence shown here is derived from an EMBL/GenBank/DDBJ whole genome shotgun (WGS) entry which is preliminary data.</text>
</comment>
<sequence length="70" mass="8198">MSCKIYEFVVDPNDKVLVLREKIHEEIQFPINPHDSIIFYQGKRIFNDKTLSEQKVVDGSVLHLIISRGR</sequence>
<gene>
    <name evidence="2" type="ORF">EZS28_024816</name>
</gene>
<dbReference type="EMBL" id="SNRW01008351">
    <property type="protein sequence ID" value="KAA6379657.1"/>
    <property type="molecule type" value="Genomic_DNA"/>
</dbReference>
<evidence type="ECO:0000259" key="1">
    <source>
        <dbReference type="PROSITE" id="PS50053"/>
    </source>
</evidence>
<dbReference type="InterPro" id="IPR029071">
    <property type="entry name" value="Ubiquitin-like_domsf"/>
</dbReference>
<name>A0A5J4VB34_9EUKA</name>
<reference evidence="2 3" key="1">
    <citation type="submission" date="2019-03" db="EMBL/GenBank/DDBJ databases">
        <title>Single cell metagenomics reveals metabolic interactions within the superorganism composed of flagellate Streblomastix strix and complex community of Bacteroidetes bacteria on its surface.</title>
        <authorList>
            <person name="Treitli S.C."/>
            <person name="Kolisko M."/>
            <person name="Husnik F."/>
            <person name="Keeling P."/>
            <person name="Hampl V."/>
        </authorList>
    </citation>
    <scope>NUCLEOTIDE SEQUENCE [LARGE SCALE GENOMIC DNA]</scope>
    <source>
        <strain evidence="2">ST1C</strain>
    </source>
</reference>
<evidence type="ECO:0000313" key="3">
    <source>
        <dbReference type="Proteomes" id="UP000324800"/>
    </source>
</evidence>